<dbReference type="GO" id="GO:0003677">
    <property type="term" value="F:DNA binding"/>
    <property type="evidence" value="ECO:0007669"/>
    <property type="project" value="InterPro"/>
</dbReference>
<reference evidence="7" key="1">
    <citation type="submission" date="2016-10" db="EMBL/GenBank/DDBJ databases">
        <authorList>
            <person name="Varghese N."/>
            <person name="Submissions S."/>
        </authorList>
    </citation>
    <scope>NUCLEOTIDE SEQUENCE [LARGE SCALE GENOMIC DNA]</scope>
    <source>
        <strain evidence="7">DSM 13327</strain>
    </source>
</reference>
<comment type="similarity">
    <text evidence="1 5">Belongs to the DNA glycosylase MPG family.</text>
</comment>
<name>A0A1I4NVM0_9FIRM</name>
<evidence type="ECO:0000256" key="5">
    <source>
        <dbReference type="HAMAP-Rule" id="MF_00527"/>
    </source>
</evidence>
<dbReference type="Proteomes" id="UP000199520">
    <property type="component" value="Unassembled WGS sequence"/>
</dbReference>
<evidence type="ECO:0000256" key="2">
    <source>
        <dbReference type="ARBA" id="ARBA00022763"/>
    </source>
</evidence>
<keyword evidence="7" id="KW-1185">Reference proteome</keyword>
<protein>
    <recommendedName>
        <fullName evidence="5">Putative 3-methyladenine DNA glycosylase</fullName>
        <ecNumber evidence="5">3.2.2.-</ecNumber>
    </recommendedName>
</protein>
<dbReference type="Gene3D" id="3.10.300.10">
    <property type="entry name" value="Methylpurine-DNA glycosylase (MPG)"/>
    <property type="match status" value="1"/>
</dbReference>
<evidence type="ECO:0000313" key="7">
    <source>
        <dbReference type="Proteomes" id="UP000199520"/>
    </source>
</evidence>
<keyword evidence="2 5" id="KW-0227">DNA damage</keyword>
<evidence type="ECO:0000256" key="4">
    <source>
        <dbReference type="ARBA" id="ARBA00023204"/>
    </source>
</evidence>
<dbReference type="OrthoDB" id="9794313at2"/>
<dbReference type="AlphaFoldDB" id="A0A1I4NVM0"/>
<dbReference type="EC" id="3.2.2.-" evidence="5"/>
<proteinExistence type="inferred from homology"/>
<dbReference type="GO" id="GO:0003905">
    <property type="term" value="F:alkylbase DNA N-glycosylase activity"/>
    <property type="evidence" value="ECO:0007669"/>
    <property type="project" value="InterPro"/>
</dbReference>
<evidence type="ECO:0000256" key="3">
    <source>
        <dbReference type="ARBA" id="ARBA00022801"/>
    </source>
</evidence>
<dbReference type="HAMAP" id="MF_00527">
    <property type="entry name" value="3MGH"/>
    <property type="match status" value="1"/>
</dbReference>
<dbReference type="InterPro" id="IPR036995">
    <property type="entry name" value="MPG_sf"/>
</dbReference>
<dbReference type="PANTHER" id="PTHR10429:SF0">
    <property type="entry name" value="DNA-3-METHYLADENINE GLYCOSYLASE"/>
    <property type="match status" value="1"/>
</dbReference>
<dbReference type="NCBIfam" id="NF002003">
    <property type="entry name" value="PRK00802.1-3"/>
    <property type="match status" value="1"/>
</dbReference>
<dbReference type="GO" id="GO:0006284">
    <property type="term" value="P:base-excision repair"/>
    <property type="evidence" value="ECO:0007669"/>
    <property type="project" value="InterPro"/>
</dbReference>
<organism evidence="6 7">
    <name type="scientific">Pelosinus propionicus DSM 13327</name>
    <dbReference type="NCBI Taxonomy" id="1123291"/>
    <lineage>
        <taxon>Bacteria</taxon>
        <taxon>Bacillati</taxon>
        <taxon>Bacillota</taxon>
        <taxon>Negativicutes</taxon>
        <taxon>Selenomonadales</taxon>
        <taxon>Sporomusaceae</taxon>
        <taxon>Pelosinus</taxon>
    </lineage>
</organism>
<accession>A0A1I4NVM0</accession>
<dbReference type="Pfam" id="PF02245">
    <property type="entry name" value="Pur_DNA_glyco"/>
    <property type="match status" value="1"/>
</dbReference>
<dbReference type="FunFam" id="3.10.300.10:FF:000001">
    <property type="entry name" value="Putative 3-methyladenine DNA glycosylase"/>
    <property type="match status" value="1"/>
</dbReference>
<gene>
    <name evidence="6" type="ORF">SAMN04490355_105321</name>
</gene>
<dbReference type="InterPro" id="IPR003180">
    <property type="entry name" value="MPG"/>
</dbReference>
<dbReference type="PANTHER" id="PTHR10429">
    <property type="entry name" value="DNA-3-METHYLADENINE GLYCOSYLASE"/>
    <property type="match status" value="1"/>
</dbReference>
<keyword evidence="4 5" id="KW-0234">DNA repair</keyword>
<evidence type="ECO:0000256" key="1">
    <source>
        <dbReference type="ARBA" id="ARBA00009232"/>
    </source>
</evidence>
<dbReference type="NCBIfam" id="TIGR00567">
    <property type="entry name" value="3mg"/>
    <property type="match status" value="1"/>
</dbReference>
<dbReference type="CDD" id="cd00540">
    <property type="entry name" value="AAG"/>
    <property type="match status" value="1"/>
</dbReference>
<sequence>MKKLERRFYERPTLEVARDLLGKYMIHETNDGRTVGKIVEVEAYVGSIDAACHAYNNKCTNRTKIMFGEGGHAYVYLIYGMHYCMNIVTNQETYPEAVLIRALEPVEGLQIMKRRRKTESVLNLCSGPGKLCQAMGITKLQNEIDLCGGRMFLLQGETIMSNNIGTTPRINIDYAKEARDYPWRFIVKDSPFVSKGK</sequence>
<dbReference type="STRING" id="1123291.SAMN04490355_105321"/>
<dbReference type="RefSeq" id="WP_090942455.1">
    <property type="nucleotide sequence ID" value="NZ_FOTS01000053.1"/>
</dbReference>
<dbReference type="EMBL" id="FOTS01000053">
    <property type="protein sequence ID" value="SFM19594.1"/>
    <property type="molecule type" value="Genomic_DNA"/>
</dbReference>
<evidence type="ECO:0000313" key="6">
    <source>
        <dbReference type="EMBL" id="SFM19594.1"/>
    </source>
</evidence>
<keyword evidence="3 5" id="KW-0378">Hydrolase</keyword>
<dbReference type="SUPFAM" id="SSF50486">
    <property type="entry name" value="FMT C-terminal domain-like"/>
    <property type="match status" value="1"/>
</dbReference>
<dbReference type="InterPro" id="IPR011034">
    <property type="entry name" value="Formyl_transferase-like_C_sf"/>
</dbReference>